<dbReference type="RefSeq" id="WP_353543291.1">
    <property type="nucleotide sequence ID" value="NZ_BAABRN010000045.1"/>
</dbReference>
<keyword evidence="6" id="KW-0472">Membrane</keyword>
<accession>A0ABP9VF22</accession>
<evidence type="ECO:0000256" key="2">
    <source>
        <dbReference type="ARBA" id="ARBA00022729"/>
    </source>
</evidence>
<dbReference type="PANTHER" id="PTHR13887:SF14">
    <property type="entry name" value="DISULFIDE BOND FORMATION PROTEIN D"/>
    <property type="match status" value="1"/>
</dbReference>
<keyword evidence="3" id="KW-0560">Oxidoreductase</keyword>
<keyword evidence="2" id="KW-0732">Signal</keyword>
<dbReference type="EMBL" id="BAABRN010000045">
    <property type="protein sequence ID" value="GAA5503321.1"/>
    <property type="molecule type" value="Genomic_DNA"/>
</dbReference>
<evidence type="ECO:0000256" key="1">
    <source>
        <dbReference type="ARBA" id="ARBA00005791"/>
    </source>
</evidence>
<dbReference type="PANTHER" id="PTHR13887">
    <property type="entry name" value="GLUTATHIONE S-TRANSFERASE KAPPA"/>
    <property type="match status" value="1"/>
</dbReference>
<dbReference type="Pfam" id="PF13462">
    <property type="entry name" value="Thioredoxin_4"/>
    <property type="match status" value="1"/>
</dbReference>
<evidence type="ECO:0000256" key="3">
    <source>
        <dbReference type="ARBA" id="ARBA00023002"/>
    </source>
</evidence>
<name>A0ABP9VF22_9DEIO</name>
<keyword evidence="6" id="KW-0812">Transmembrane</keyword>
<comment type="caution">
    <text evidence="8">The sequence shown here is derived from an EMBL/GenBank/DDBJ whole genome shotgun (WGS) entry which is preliminary data.</text>
</comment>
<evidence type="ECO:0000256" key="4">
    <source>
        <dbReference type="ARBA" id="ARBA00023157"/>
    </source>
</evidence>
<proteinExistence type="inferred from homology"/>
<comment type="similarity">
    <text evidence="1">Belongs to the thioredoxin family. DsbA subfamily.</text>
</comment>
<reference evidence="8 9" key="1">
    <citation type="submission" date="2024-02" db="EMBL/GenBank/DDBJ databases">
        <title>Deinococcus xinjiangensis NBRC 107630.</title>
        <authorList>
            <person name="Ichikawa N."/>
            <person name="Katano-Makiyama Y."/>
            <person name="Hidaka K."/>
        </authorList>
    </citation>
    <scope>NUCLEOTIDE SEQUENCE [LARGE SCALE GENOMIC DNA]</scope>
    <source>
        <strain evidence="8 9">NBRC 107630</strain>
    </source>
</reference>
<evidence type="ECO:0000256" key="5">
    <source>
        <dbReference type="ARBA" id="ARBA00023284"/>
    </source>
</evidence>
<evidence type="ECO:0000313" key="9">
    <source>
        <dbReference type="Proteomes" id="UP001458946"/>
    </source>
</evidence>
<keyword evidence="5" id="KW-0676">Redox-active center</keyword>
<gene>
    <name evidence="8" type="primary">bdbD</name>
    <name evidence="8" type="ORF">Dxin01_03078</name>
</gene>
<evidence type="ECO:0000259" key="7">
    <source>
        <dbReference type="Pfam" id="PF13462"/>
    </source>
</evidence>
<evidence type="ECO:0000256" key="6">
    <source>
        <dbReference type="SAM" id="Phobius"/>
    </source>
</evidence>
<sequence length="233" mass="25058">MTRLSGDSSNRNVLLIGTLIAAALIALALFAVRNKPASTTDSKVANFNLADIPFEGKADAPVTVVAVEDFKCPACKNFQDTAAPTLKTKYVDTGKVKWHTLVWPFISTQVAHNPEDDSKYAAMAAKCVYDQKGNEGFSTYKDILFRSQQSETIVWATKSYLKDLAGNVEGLDAAKFATCLDTDATAARVEADKKQVEAAGVNSTPTIFVNGKEVVIKTDSVKDISAAIDEALK</sequence>
<keyword evidence="9" id="KW-1185">Reference proteome</keyword>
<evidence type="ECO:0000313" key="8">
    <source>
        <dbReference type="EMBL" id="GAA5503321.1"/>
    </source>
</evidence>
<dbReference type="InterPro" id="IPR012336">
    <property type="entry name" value="Thioredoxin-like_fold"/>
</dbReference>
<feature type="transmembrane region" description="Helical" evidence="6">
    <location>
        <begin position="12"/>
        <end position="32"/>
    </location>
</feature>
<dbReference type="Gene3D" id="3.40.30.10">
    <property type="entry name" value="Glutaredoxin"/>
    <property type="match status" value="1"/>
</dbReference>
<organism evidence="8 9">
    <name type="scientific">Deinococcus xinjiangensis</name>
    <dbReference type="NCBI Taxonomy" id="457454"/>
    <lineage>
        <taxon>Bacteria</taxon>
        <taxon>Thermotogati</taxon>
        <taxon>Deinococcota</taxon>
        <taxon>Deinococci</taxon>
        <taxon>Deinococcales</taxon>
        <taxon>Deinococcaceae</taxon>
        <taxon>Deinococcus</taxon>
    </lineage>
</organism>
<dbReference type="InterPro" id="IPR036249">
    <property type="entry name" value="Thioredoxin-like_sf"/>
</dbReference>
<protein>
    <submittedName>
        <fullName evidence="8">Disulfide bond formation protein D</fullName>
    </submittedName>
</protein>
<dbReference type="Proteomes" id="UP001458946">
    <property type="component" value="Unassembled WGS sequence"/>
</dbReference>
<keyword evidence="6" id="KW-1133">Transmembrane helix</keyword>
<keyword evidence="4" id="KW-1015">Disulfide bond</keyword>
<feature type="domain" description="Thioredoxin-like fold" evidence="7">
    <location>
        <begin position="55"/>
        <end position="230"/>
    </location>
</feature>
<dbReference type="SUPFAM" id="SSF52833">
    <property type="entry name" value="Thioredoxin-like"/>
    <property type="match status" value="1"/>
</dbReference>